<comment type="similarity">
    <text evidence="2">Belongs to the UPF0298 family.</text>
</comment>
<keyword evidence="4" id="KW-1185">Reference proteome</keyword>
<dbReference type="PIRSF" id="PIRSF031653">
    <property type="entry name" value="UCP031653"/>
    <property type="match status" value="1"/>
</dbReference>
<dbReference type="NCBIfam" id="NF002631">
    <property type="entry name" value="PRK02302.1"/>
    <property type="match status" value="1"/>
</dbReference>
<dbReference type="RefSeq" id="WP_018165398.1">
    <property type="nucleotide sequence ID" value="NZ_FMXP01000026.1"/>
</dbReference>
<dbReference type="eggNOG" id="COG4471">
    <property type="taxonomic scope" value="Bacteria"/>
</dbReference>
<dbReference type="HAMAP" id="MF_01126">
    <property type="entry name" value="UPF0298"/>
    <property type="match status" value="1"/>
</dbReference>
<reference evidence="3 4" key="1">
    <citation type="submission" date="2016-10" db="EMBL/GenBank/DDBJ databases">
        <authorList>
            <person name="de Groot N.N."/>
        </authorList>
    </citation>
    <scope>NUCLEOTIDE SEQUENCE [LARGE SCALE GENOMIC DNA]</scope>
    <source>
        <strain evidence="3 4">A-4</strain>
    </source>
</reference>
<sequence>MFERTSRQGLVVYLYYNRDARKVSKYGDVHYHSRRLRYLLLYLNQEEVEETMAELSQQKFVKEVKPSYFDEIDTDFVGSLYREESLEKVN</sequence>
<gene>
    <name evidence="3" type="ORF">SAMN02910293_01757</name>
</gene>
<evidence type="ECO:0000256" key="1">
    <source>
        <dbReference type="ARBA" id="ARBA00022490"/>
    </source>
</evidence>
<dbReference type="Proteomes" id="UP000182508">
    <property type="component" value="Unassembled WGS sequence"/>
</dbReference>
<evidence type="ECO:0000313" key="4">
    <source>
        <dbReference type="Proteomes" id="UP000182508"/>
    </source>
</evidence>
<accession>A0A1G6CSE3</accession>
<keyword evidence="1 2" id="KW-0963">Cytoplasm</keyword>
<organism evidence="3 4">
    <name type="scientific">Streptococcus henryi</name>
    <dbReference type="NCBI Taxonomy" id="439219"/>
    <lineage>
        <taxon>Bacteria</taxon>
        <taxon>Bacillati</taxon>
        <taxon>Bacillota</taxon>
        <taxon>Bacilli</taxon>
        <taxon>Lactobacillales</taxon>
        <taxon>Streptococcaceae</taxon>
        <taxon>Streptococcus</taxon>
    </lineage>
</organism>
<proteinExistence type="inferred from homology"/>
<dbReference type="Pfam" id="PF09902">
    <property type="entry name" value="DUF2129"/>
    <property type="match status" value="1"/>
</dbReference>
<dbReference type="AlphaFoldDB" id="A0A1G6CSE3"/>
<dbReference type="EMBL" id="FMXP01000026">
    <property type="protein sequence ID" value="SDB35788.1"/>
    <property type="molecule type" value="Genomic_DNA"/>
</dbReference>
<evidence type="ECO:0000256" key="2">
    <source>
        <dbReference type="HAMAP-Rule" id="MF_01126"/>
    </source>
</evidence>
<dbReference type="STRING" id="439219.SAMN02910293_01757"/>
<dbReference type="InterPro" id="IPR016979">
    <property type="entry name" value="DUF2129"/>
</dbReference>
<comment type="subcellular location">
    <subcellularLocation>
        <location evidence="2">Cytoplasm</location>
    </subcellularLocation>
</comment>
<protein>
    <recommendedName>
        <fullName evidence="2">UPF0298 protein SAMN02910293_01757</fullName>
    </recommendedName>
</protein>
<evidence type="ECO:0000313" key="3">
    <source>
        <dbReference type="EMBL" id="SDB35788.1"/>
    </source>
</evidence>
<dbReference type="GO" id="GO:0005737">
    <property type="term" value="C:cytoplasm"/>
    <property type="evidence" value="ECO:0007669"/>
    <property type="project" value="UniProtKB-SubCell"/>
</dbReference>
<name>A0A1G6CSE3_9STRE</name>